<dbReference type="Proteomes" id="UP000266272">
    <property type="component" value="Unassembled WGS sequence"/>
</dbReference>
<reference evidence="2 3" key="1">
    <citation type="journal article" date="2018" name="PLoS Pathog.">
        <title>Evolution of structural diversity of trichothecenes, a family of toxins produced by plant pathogenic and entomopathogenic fungi.</title>
        <authorList>
            <person name="Proctor R.H."/>
            <person name="McCormick S.P."/>
            <person name="Kim H.S."/>
            <person name="Cardoza R.E."/>
            <person name="Stanley A.M."/>
            <person name="Lindo L."/>
            <person name="Kelly A."/>
            <person name="Brown D.W."/>
            <person name="Lee T."/>
            <person name="Vaughan M.M."/>
            <person name="Alexander N.J."/>
            <person name="Busman M."/>
            <person name="Gutierrez S."/>
        </authorList>
    </citation>
    <scope>NUCLEOTIDE SEQUENCE [LARGE SCALE GENOMIC DNA]</scope>
    <source>
        <strain evidence="2 3">IBT 40837</strain>
    </source>
</reference>
<proteinExistence type="predicted"/>
<evidence type="ECO:0000313" key="3">
    <source>
        <dbReference type="Proteomes" id="UP000266272"/>
    </source>
</evidence>
<sequence>MRSALTKSQGPAVRTAKREKSNVTKRDLLVGHFDAQRALTYRVKSLAGYRKAIEEAKPEDFPALLANSLLLTALSSVNFREKDGKDIYILDWLVVWKGIPLVINLVSKSLLNESGMKLLFFRPPIDLEKAASFIPDRLLVMASTIKPSDPDYSFRAAYYETLKYLGSLYMDLTQGPSILMSLRVITIFTFVPTQFIDVARMAQPRALVILAYFATFFKLVQGDVWWLEGVGGRTIQDICGCIGLEWYDLLQVPFMALDIQDTMKLARVILEDGEGGSPQKYFLDYEEDTKPALVYTQAYYSQLLGRAS</sequence>
<dbReference type="OrthoDB" id="5419315at2759"/>
<gene>
    <name evidence="2" type="ORF">TARUN_1343</name>
</gene>
<dbReference type="InterPro" id="IPR053157">
    <property type="entry name" value="Sterol_Uptake_Regulator"/>
</dbReference>
<name>A0A395NYJ2_TRIAR</name>
<accession>A0A395NYJ2</accession>
<feature type="region of interest" description="Disordered" evidence="1">
    <location>
        <begin position="1"/>
        <end position="20"/>
    </location>
</feature>
<protein>
    <submittedName>
        <fullName evidence="2">Uncharacterized protein</fullName>
    </submittedName>
</protein>
<dbReference type="AlphaFoldDB" id="A0A395NYJ2"/>
<keyword evidence="3" id="KW-1185">Reference proteome</keyword>
<organism evidence="2 3">
    <name type="scientific">Trichoderma arundinaceum</name>
    <dbReference type="NCBI Taxonomy" id="490622"/>
    <lineage>
        <taxon>Eukaryota</taxon>
        <taxon>Fungi</taxon>
        <taxon>Dikarya</taxon>
        <taxon>Ascomycota</taxon>
        <taxon>Pezizomycotina</taxon>
        <taxon>Sordariomycetes</taxon>
        <taxon>Hypocreomycetidae</taxon>
        <taxon>Hypocreales</taxon>
        <taxon>Hypocreaceae</taxon>
        <taxon>Trichoderma</taxon>
    </lineage>
</organism>
<evidence type="ECO:0000256" key="1">
    <source>
        <dbReference type="SAM" id="MobiDB-lite"/>
    </source>
</evidence>
<dbReference type="STRING" id="490622.A0A395NYJ2"/>
<dbReference type="EMBL" id="PXOA01000084">
    <property type="protein sequence ID" value="RFU80867.1"/>
    <property type="molecule type" value="Genomic_DNA"/>
</dbReference>
<evidence type="ECO:0000313" key="2">
    <source>
        <dbReference type="EMBL" id="RFU80867.1"/>
    </source>
</evidence>
<comment type="caution">
    <text evidence="2">The sequence shown here is derived from an EMBL/GenBank/DDBJ whole genome shotgun (WGS) entry which is preliminary data.</text>
</comment>
<dbReference type="GO" id="GO:0001228">
    <property type="term" value="F:DNA-binding transcription activator activity, RNA polymerase II-specific"/>
    <property type="evidence" value="ECO:0007669"/>
    <property type="project" value="TreeGrafter"/>
</dbReference>
<dbReference type="PANTHER" id="PTHR47784:SF5">
    <property type="entry name" value="STEROL UPTAKE CONTROL PROTEIN 2"/>
    <property type="match status" value="1"/>
</dbReference>
<dbReference type="PANTHER" id="PTHR47784">
    <property type="entry name" value="STEROL UPTAKE CONTROL PROTEIN 2"/>
    <property type="match status" value="1"/>
</dbReference>